<dbReference type="Proteomes" id="UP000631670">
    <property type="component" value="Unassembled WGS sequence"/>
</dbReference>
<protein>
    <recommendedName>
        <fullName evidence="3">Helix-turn-helix domain-containing protein</fullName>
    </recommendedName>
</protein>
<reference evidence="1 2" key="1">
    <citation type="submission" date="2020-10" db="EMBL/GenBank/DDBJ databases">
        <title>Sequencing the genomes of 1000 actinobacteria strains.</title>
        <authorList>
            <person name="Klenk H.-P."/>
        </authorList>
    </citation>
    <scope>NUCLEOTIDE SEQUENCE [LARGE SCALE GENOMIC DNA]</scope>
    <source>
        <strain evidence="1 2">DSM 44653</strain>
    </source>
</reference>
<organism evidence="1 2">
    <name type="scientific">Amycolatopsis lexingtonensis</name>
    <dbReference type="NCBI Taxonomy" id="218822"/>
    <lineage>
        <taxon>Bacteria</taxon>
        <taxon>Bacillati</taxon>
        <taxon>Actinomycetota</taxon>
        <taxon>Actinomycetes</taxon>
        <taxon>Pseudonocardiales</taxon>
        <taxon>Pseudonocardiaceae</taxon>
        <taxon>Amycolatopsis</taxon>
    </lineage>
</organism>
<accession>A0ABR9IDU9</accession>
<keyword evidence="2" id="KW-1185">Reference proteome</keyword>
<proteinExistence type="predicted"/>
<dbReference type="EMBL" id="JADBEG010000001">
    <property type="protein sequence ID" value="MBE1501362.1"/>
    <property type="molecule type" value="Genomic_DNA"/>
</dbReference>
<evidence type="ECO:0008006" key="3">
    <source>
        <dbReference type="Google" id="ProtNLM"/>
    </source>
</evidence>
<name>A0ABR9IDU9_9PSEU</name>
<evidence type="ECO:0000313" key="1">
    <source>
        <dbReference type="EMBL" id="MBE1501362.1"/>
    </source>
</evidence>
<gene>
    <name evidence="1" type="ORF">H4696_008462</name>
</gene>
<sequence>MDAETSTPWLTPREAADWIRCHKDTILRACREWDETNGKSGLKSEQRVRNGRRKIHRDDLERWAAGKAPTRGRKR</sequence>
<evidence type="ECO:0000313" key="2">
    <source>
        <dbReference type="Proteomes" id="UP000631670"/>
    </source>
</evidence>
<comment type="caution">
    <text evidence="1">The sequence shown here is derived from an EMBL/GenBank/DDBJ whole genome shotgun (WGS) entry which is preliminary data.</text>
</comment>